<dbReference type="GeneID" id="87840441"/>
<protein>
    <recommendedName>
        <fullName evidence="11">CFEM domain-containing protein</fullName>
    </recommendedName>
</protein>
<keyword evidence="6 10" id="KW-0732">Signal</keyword>
<evidence type="ECO:0000256" key="6">
    <source>
        <dbReference type="ARBA" id="ARBA00022729"/>
    </source>
</evidence>
<name>A0AAE0LU00_9PEZI</name>
<organism evidence="12 13">
    <name type="scientific">Chaetomium fimeti</name>
    <dbReference type="NCBI Taxonomy" id="1854472"/>
    <lineage>
        <taxon>Eukaryota</taxon>
        <taxon>Fungi</taxon>
        <taxon>Dikarya</taxon>
        <taxon>Ascomycota</taxon>
        <taxon>Pezizomycotina</taxon>
        <taxon>Sordariomycetes</taxon>
        <taxon>Sordariomycetidae</taxon>
        <taxon>Sordariales</taxon>
        <taxon>Chaetomiaceae</taxon>
        <taxon>Chaetomium</taxon>
    </lineage>
</organism>
<feature type="binding site" description="axial binding residue" evidence="9">
    <location>
        <position position="54"/>
    </location>
    <ligand>
        <name>heme</name>
        <dbReference type="ChEBI" id="CHEBI:30413"/>
    </ligand>
    <ligandPart>
        <name>Fe</name>
        <dbReference type="ChEBI" id="CHEBI:18248"/>
    </ligandPart>
</feature>
<proteinExistence type="inferred from homology"/>
<evidence type="ECO:0000313" key="12">
    <source>
        <dbReference type="EMBL" id="KAK3297260.1"/>
    </source>
</evidence>
<keyword evidence="5" id="KW-0336">GPI-anchor</keyword>
<comment type="caution">
    <text evidence="9">Lacks conserved residue(s) required for the propagation of feature annotation.</text>
</comment>
<evidence type="ECO:0000256" key="10">
    <source>
        <dbReference type="SAM" id="SignalP"/>
    </source>
</evidence>
<evidence type="ECO:0000256" key="7">
    <source>
        <dbReference type="ARBA" id="ARBA00023157"/>
    </source>
</evidence>
<comment type="subcellular location">
    <subcellularLocation>
        <location evidence="1">Membrane</location>
        <topology evidence="1">Lipid-anchor</topology>
        <topology evidence="1">GPI-anchor</topology>
    </subcellularLocation>
    <subcellularLocation>
        <location evidence="2">Secreted</location>
    </subcellularLocation>
</comment>
<feature type="signal peptide" evidence="10">
    <location>
        <begin position="1"/>
        <end position="17"/>
    </location>
</feature>
<dbReference type="GO" id="GO:0005576">
    <property type="term" value="C:extracellular region"/>
    <property type="evidence" value="ECO:0007669"/>
    <property type="project" value="UniProtKB-SubCell"/>
</dbReference>
<feature type="chain" id="PRO_5042153560" description="CFEM domain-containing protein" evidence="10">
    <location>
        <begin position="18"/>
        <end position="97"/>
    </location>
</feature>
<keyword evidence="9" id="KW-0349">Heme</keyword>
<sequence length="97" mass="9552">MQFSTLIIATLAAVVSASPAVRRQAECPQVADIPACGAPCILEAAVAVGCADTDYPCMCGKFDELQTSAASCVIDGCGIAGAPAVLTAAQAVCDACG</sequence>
<dbReference type="RefSeq" id="XP_062660774.1">
    <property type="nucleotide sequence ID" value="XM_062803493.1"/>
</dbReference>
<evidence type="ECO:0000256" key="3">
    <source>
        <dbReference type="ARBA" id="ARBA00010031"/>
    </source>
</evidence>
<reference evidence="12" key="2">
    <citation type="submission" date="2023-06" db="EMBL/GenBank/DDBJ databases">
        <authorList>
            <consortium name="Lawrence Berkeley National Laboratory"/>
            <person name="Haridas S."/>
            <person name="Hensen N."/>
            <person name="Bonometti L."/>
            <person name="Westerberg I."/>
            <person name="Brannstrom I.O."/>
            <person name="Guillou S."/>
            <person name="Cros-Aarteil S."/>
            <person name="Calhoun S."/>
            <person name="Kuo A."/>
            <person name="Mondo S."/>
            <person name="Pangilinan J."/>
            <person name="Riley R."/>
            <person name="Labutti K."/>
            <person name="Andreopoulos B."/>
            <person name="Lipzen A."/>
            <person name="Chen C."/>
            <person name="Yanf M."/>
            <person name="Daum C."/>
            <person name="Ng V."/>
            <person name="Clum A."/>
            <person name="Steindorff A."/>
            <person name="Ohm R."/>
            <person name="Martin F."/>
            <person name="Silar P."/>
            <person name="Natvig D."/>
            <person name="Lalanne C."/>
            <person name="Gautier V."/>
            <person name="Ament-Velasquez S.L."/>
            <person name="Kruys A."/>
            <person name="Hutchinson M.I."/>
            <person name="Powell A.J."/>
            <person name="Barry K."/>
            <person name="Miller A.N."/>
            <person name="Grigoriev I.V."/>
            <person name="Debuchy R."/>
            <person name="Gladieux P."/>
            <person name="Thoren M.H."/>
            <person name="Johannesson H."/>
        </authorList>
    </citation>
    <scope>NUCLEOTIDE SEQUENCE</scope>
    <source>
        <strain evidence="12">CBS 168.71</strain>
    </source>
</reference>
<keyword evidence="9" id="KW-0408">Iron</keyword>
<dbReference type="GO" id="GO:0046872">
    <property type="term" value="F:metal ion binding"/>
    <property type="evidence" value="ECO:0007669"/>
    <property type="project" value="UniProtKB-UniRule"/>
</dbReference>
<feature type="domain" description="CFEM" evidence="11">
    <location>
        <begin position="1"/>
        <end position="97"/>
    </location>
</feature>
<dbReference type="GO" id="GO:0098552">
    <property type="term" value="C:side of membrane"/>
    <property type="evidence" value="ECO:0007669"/>
    <property type="project" value="UniProtKB-KW"/>
</dbReference>
<evidence type="ECO:0000256" key="8">
    <source>
        <dbReference type="ARBA" id="ARBA00023288"/>
    </source>
</evidence>
<reference evidence="12" key="1">
    <citation type="journal article" date="2023" name="Mol. Phylogenet. Evol.">
        <title>Genome-scale phylogeny and comparative genomics of the fungal order Sordariales.</title>
        <authorList>
            <person name="Hensen N."/>
            <person name="Bonometti L."/>
            <person name="Westerberg I."/>
            <person name="Brannstrom I.O."/>
            <person name="Guillou S."/>
            <person name="Cros-Aarteil S."/>
            <person name="Calhoun S."/>
            <person name="Haridas S."/>
            <person name="Kuo A."/>
            <person name="Mondo S."/>
            <person name="Pangilinan J."/>
            <person name="Riley R."/>
            <person name="LaButti K."/>
            <person name="Andreopoulos B."/>
            <person name="Lipzen A."/>
            <person name="Chen C."/>
            <person name="Yan M."/>
            <person name="Daum C."/>
            <person name="Ng V."/>
            <person name="Clum A."/>
            <person name="Steindorff A."/>
            <person name="Ohm R.A."/>
            <person name="Martin F."/>
            <person name="Silar P."/>
            <person name="Natvig D.O."/>
            <person name="Lalanne C."/>
            <person name="Gautier V."/>
            <person name="Ament-Velasquez S.L."/>
            <person name="Kruys A."/>
            <person name="Hutchinson M.I."/>
            <person name="Powell A.J."/>
            <person name="Barry K."/>
            <person name="Miller A.N."/>
            <person name="Grigoriev I.V."/>
            <person name="Debuchy R."/>
            <person name="Gladieux P."/>
            <person name="Hiltunen Thoren M."/>
            <person name="Johannesson H."/>
        </authorList>
    </citation>
    <scope>NUCLEOTIDE SEQUENCE</scope>
    <source>
        <strain evidence="12">CBS 168.71</strain>
    </source>
</reference>
<gene>
    <name evidence="12" type="ORF">B0H64DRAFT_391715</name>
</gene>
<feature type="disulfide bond" evidence="9">
    <location>
        <begin position="50"/>
        <end position="57"/>
    </location>
</feature>
<evidence type="ECO:0000256" key="5">
    <source>
        <dbReference type="ARBA" id="ARBA00022622"/>
    </source>
</evidence>
<evidence type="ECO:0000313" key="13">
    <source>
        <dbReference type="Proteomes" id="UP001278766"/>
    </source>
</evidence>
<dbReference type="PROSITE" id="PS52012">
    <property type="entry name" value="CFEM"/>
    <property type="match status" value="1"/>
</dbReference>
<keyword evidence="5" id="KW-0472">Membrane</keyword>
<evidence type="ECO:0000256" key="4">
    <source>
        <dbReference type="ARBA" id="ARBA00022525"/>
    </source>
</evidence>
<keyword evidence="7 9" id="KW-1015">Disulfide bond</keyword>
<keyword evidence="4" id="KW-0964">Secreted</keyword>
<dbReference type="AlphaFoldDB" id="A0AAE0LU00"/>
<dbReference type="Pfam" id="PF05730">
    <property type="entry name" value="CFEM"/>
    <property type="match status" value="1"/>
</dbReference>
<keyword evidence="13" id="KW-1185">Reference proteome</keyword>
<keyword evidence="5" id="KW-0325">Glycoprotein</keyword>
<comment type="caution">
    <text evidence="12">The sequence shown here is derived from an EMBL/GenBank/DDBJ whole genome shotgun (WGS) entry which is preliminary data.</text>
</comment>
<evidence type="ECO:0000259" key="11">
    <source>
        <dbReference type="PROSITE" id="PS52012"/>
    </source>
</evidence>
<dbReference type="EMBL" id="JAUEPN010000003">
    <property type="protein sequence ID" value="KAK3297260.1"/>
    <property type="molecule type" value="Genomic_DNA"/>
</dbReference>
<keyword evidence="9" id="KW-0479">Metal-binding</keyword>
<dbReference type="SMART" id="SM00747">
    <property type="entry name" value="CFEM"/>
    <property type="match status" value="1"/>
</dbReference>
<dbReference type="InterPro" id="IPR008427">
    <property type="entry name" value="Extracellular_membr_CFEM_dom"/>
</dbReference>
<evidence type="ECO:0000256" key="1">
    <source>
        <dbReference type="ARBA" id="ARBA00004589"/>
    </source>
</evidence>
<accession>A0AAE0LU00</accession>
<comment type="similarity">
    <text evidence="3">Belongs to the RBT5 family.</text>
</comment>
<evidence type="ECO:0000256" key="9">
    <source>
        <dbReference type="PROSITE-ProRule" id="PRU01356"/>
    </source>
</evidence>
<keyword evidence="8" id="KW-0449">Lipoprotein</keyword>
<evidence type="ECO:0000256" key="2">
    <source>
        <dbReference type="ARBA" id="ARBA00004613"/>
    </source>
</evidence>
<dbReference type="Proteomes" id="UP001278766">
    <property type="component" value="Unassembled WGS sequence"/>
</dbReference>